<accession>A0ABD3G5F1</accession>
<dbReference type="Proteomes" id="UP001632037">
    <property type="component" value="Unassembled WGS sequence"/>
</dbReference>
<sequence>MNVALETNVKEEANVEIKVQTPATTKKYPLLPILPQHPAPAGALVVDKEEARVVYLAPLMSTSKEIYFAKHKELLRGNNNSEPCGDEQEADASKKEMLVSLGRHLANLRKIEQQAGSPKQPPISSLFNVPSDIPSRSISPAPATTEPAATSADGQLKKLKQRVRLLPISDDDRTAFWDTIRGYERMRAYYHETVLAGGASTPMGFNMEAAFKKMLLDERHQMWVNTHEARLETNKTRKVQEDGNYERKVLEASSEFRARQRLQKRLREQLLCEAQNMQPIVMLSAFTQKMLNFLILNWSQCRLENHLSRTIRIWRQHRSIKRANTQAAHLLIEWLQKSVAVKSVGFRVFRGLRIFIHRVKCVQGLWRKRQAIRKLKFLIVEKAWIELEAQYVDTAIEEYENKRLEIDQNGAQKKSPKGGPNQKPRKKCEVWMRFVPDVFRIEVILEFLQMTENEFKKKFRSQEIDFFPQLVQTLRGEHPNRARTYIRTVAFQHALCGKVIETLLHYPGAVGDDVVAIEPFDVHLAPISELIKEGRVRCSNRPNTRSPVRV</sequence>
<name>A0ABD3G5F1_9STRA</name>
<evidence type="ECO:0000256" key="1">
    <source>
        <dbReference type="SAM" id="MobiDB-lite"/>
    </source>
</evidence>
<evidence type="ECO:0000313" key="2">
    <source>
        <dbReference type="EMBL" id="KAL3673225.1"/>
    </source>
</evidence>
<feature type="compositionally biased region" description="Low complexity" evidence="1">
    <location>
        <begin position="137"/>
        <end position="152"/>
    </location>
</feature>
<feature type="region of interest" description="Disordered" evidence="1">
    <location>
        <begin position="113"/>
        <end position="154"/>
    </location>
</feature>
<protein>
    <submittedName>
        <fullName evidence="2">Uncharacterized protein</fullName>
    </submittedName>
</protein>
<keyword evidence="3" id="KW-1185">Reference proteome</keyword>
<proteinExistence type="predicted"/>
<reference evidence="2 3" key="1">
    <citation type="submission" date="2024-09" db="EMBL/GenBank/DDBJ databases">
        <title>Genome sequencing and assembly of Phytophthora oleae, isolate VK10A, causative agent of rot of olive drupes.</title>
        <authorList>
            <person name="Conti Taguali S."/>
            <person name="Riolo M."/>
            <person name="La Spada F."/>
            <person name="Cacciola S.O."/>
            <person name="Dionisio G."/>
        </authorList>
    </citation>
    <scope>NUCLEOTIDE SEQUENCE [LARGE SCALE GENOMIC DNA]</scope>
    <source>
        <strain evidence="2 3">VK10A</strain>
    </source>
</reference>
<dbReference type="AlphaFoldDB" id="A0ABD3G5F1"/>
<dbReference type="EMBL" id="JBIMZQ010000002">
    <property type="protein sequence ID" value="KAL3673225.1"/>
    <property type="molecule type" value="Genomic_DNA"/>
</dbReference>
<organism evidence="2 3">
    <name type="scientific">Phytophthora oleae</name>
    <dbReference type="NCBI Taxonomy" id="2107226"/>
    <lineage>
        <taxon>Eukaryota</taxon>
        <taxon>Sar</taxon>
        <taxon>Stramenopiles</taxon>
        <taxon>Oomycota</taxon>
        <taxon>Peronosporomycetes</taxon>
        <taxon>Peronosporales</taxon>
        <taxon>Peronosporaceae</taxon>
        <taxon>Phytophthora</taxon>
    </lineage>
</organism>
<comment type="caution">
    <text evidence="2">The sequence shown here is derived from an EMBL/GenBank/DDBJ whole genome shotgun (WGS) entry which is preliminary data.</text>
</comment>
<evidence type="ECO:0000313" key="3">
    <source>
        <dbReference type="Proteomes" id="UP001632037"/>
    </source>
</evidence>
<gene>
    <name evidence="2" type="ORF">V7S43_000948</name>
</gene>
<feature type="compositionally biased region" description="Polar residues" evidence="1">
    <location>
        <begin position="114"/>
        <end position="128"/>
    </location>
</feature>